<proteinExistence type="predicted"/>
<dbReference type="Proteomes" id="UP000319756">
    <property type="component" value="Chromosome"/>
</dbReference>
<accession>A0A514LG34</accession>
<evidence type="ECO:0000313" key="4">
    <source>
        <dbReference type="Proteomes" id="UP000319756"/>
    </source>
</evidence>
<feature type="region of interest" description="Disordered" evidence="1">
    <location>
        <begin position="57"/>
        <end position="96"/>
    </location>
</feature>
<evidence type="ECO:0000256" key="1">
    <source>
        <dbReference type="SAM" id="MobiDB-lite"/>
    </source>
</evidence>
<dbReference type="InterPro" id="IPR008964">
    <property type="entry name" value="Invasin/intimin_cell_adhesion"/>
</dbReference>
<dbReference type="Gene3D" id="2.60.40.1080">
    <property type="match status" value="1"/>
</dbReference>
<evidence type="ECO:0000259" key="2">
    <source>
        <dbReference type="SMART" id="SM00635"/>
    </source>
</evidence>
<feature type="region of interest" description="Disordered" evidence="1">
    <location>
        <begin position="109"/>
        <end position="130"/>
    </location>
</feature>
<dbReference type="EMBL" id="CP035485">
    <property type="protein sequence ID" value="QDI90211.1"/>
    <property type="molecule type" value="Genomic_DNA"/>
</dbReference>
<protein>
    <submittedName>
        <fullName evidence="3">Ig-like domain-containing protein</fullName>
    </submittedName>
</protein>
<dbReference type="SUPFAM" id="SSF49373">
    <property type="entry name" value="Invasin/intimin cell-adhesion fragments"/>
    <property type="match status" value="1"/>
</dbReference>
<dbReference type="SMART" id="SM00635">
    <property type="entry name" value="BID_2"/>
    <property type="match status" value="1"/>
</dbReference>
<organism evidence="3 4">
    <name type="scientific">Salicibibacter halophilus</name>
    <dbReference type="NCBI Taxonomy" id="2502791"/>
    <lineage>
        <taxon>Bacteria</taxon>
        <taxon>Bacillati</taxon>
        <taxon>Bacillota</taxon>
        <taxon>Bacilli</taxon>
        <taxon>Bacillales</taxon>
        <taxon>Bacillaceae</taxon>
        <taxon>Salicibibacter</taxon>
    </lineage>
</organism>
<dbReference type="Pfam" id="PF02368">
    <property type="entry name" value="Big_2"/>
    <property type="match status" value="1"/>
</dbReference>
<feature type="compositionally biased region" description="Acidic residues" evidence="1">
    <location>
        <begin position="110"/>
        <end position="130"/>
    </location>
</feature>
<dbReference type="InterPro" id="IPR003343">
    <property type="entry name" value="Big_2"/>
</dbReference>
<keyword evidence="4" id="KW-1185">Reference proteome</keyword>
<feature type="domain" description="BIG2" evidence="2">
    <location>
        <begin position="33"/>
        <end position="113"/>
    </location>
</feature>
<gene>
    <name evidence="3" type="ORF">EPH95_02685</name>
</gene>
<dbReference type="KEGG" id="sale:EPH95_02685"/>
<dbReference type="AlphaFoldDB" id="A0A514LG34"/>
<evidence type="ECO:0000313" key="3">
    <source>
        <dbReference type="EMBL" id="QDI90211.1"/>
    </source>
</evidence>
<dbReference type="RefSeq" id="WP_142087112.1">
    <property type="nucleotide sequence ID" value="NZ_CP035485.1"/>
</dbReference>
<name>A0A514LG34_9BACI</name>
<reference evidence="4" key="1">
    <citation type="submission" date="2019-01" db="EMBL/GenBank/DDBJ databases">
        <title>Genomic analysis of Salicibibacter sp. NKC3-5.</title>
        <authorList>
            <person name="Oh Y.J."/>
        </authorList>
    </citation>
    <scope>NUCLEOTIDE SEQUENCE [LARGE SCALE GENOMIC DNA]</scope>
    <source>
        <strain evidence="4">NKC3-5</strain>
    </source>
</reference>
<sequence length="130" mass="14068">MRRLPQIKKRRFNTSSVILHRAAKMVVVGESPSPETIEVDPSSIDMEVGESQDLSVTVNYDDDSSETVTSDADFETDSNSIASMDGRTVEANNEGDTEITVSYEGLEATVEVEVEESSGGSGDEEGENDE</sequence>